<dbReference type="Gene3D" id="1.10.1240.20">
    <property type="entry name" value="Lytic transglycosylase, superhelical linker domain"/>
    <property type="match status" value="1"/>
</dbReference>
<organism evidence="5 6">
    <name type="scientific">Noviherbaspirillum galbum</name>
    <dbReference type="NCBI Taxonomy" id="2709383"/>
    <lineage>
        <taxon>Bacteria</taxon>
        <taxon>Pseudomonadati</taxon>
        <taxon>Pseudomonadota</taxon>
        <taxon>Betaproteobacteria</taxon>
        <taxon>Burkholderiales</taxon>
        <taxon>Oxalobacteraceae</taxon>
        <taxon>Noviherbaspirillum</taxon>
    </lineage>
</organism>
<dbReference type="InterPro" id="IPR008258">
    <property type="entry name" value="Transglycosylase_SLT_dom_1"/>
</dbReference>
<evidence type="ECO:0000313" key="6">
    <source>
        <dbReference type="Proteomes" id="UP000482155"/>
    </source>
</evidence>
<dbReference type="InterPro" id="IPR037061">
    <property type="entry name" value="Lytic_TGlycoase_superhlx_L_sf"/>
</dbReference>
<feature type="domain" description="Lytic transglycosylase superhelical linker" evidence="4">
    <location>
        <begin position="421"/>
        <end position="476"/>
    </location>
</feature>
<dbReference type="Pfam" id="PF14718">
    <property type="entry name" value="SLT_L"/>
    <property type="match status" value="1"/>
</dbReference>
<name>A0A6B3SUY9_9BURK</name>
<dbReference type="Gene3D" id="1.10.530.10">
    <property type="match status" value="1"/>
</dbReference>
<comment type="similarity">
    <text evidence="1">Belongs to the transglycosylase Slt family.</text>
</comment>
<evidence type="ECO:0000256" key="1">
    <source>
        <dbReference type="ARBA" id="ARBA00007734"/>
    </source>
</evidence>
<dbReference type="CDD" id="cd13401">
    <property type="entry name" value="Slt70-like"/>
    <property type="match status" value="1"/>
</dbReference>
<comment type="caution">
    <text evidence="5">The sequence shown here is derived from an EMBL/GenBank/DDBJ whole genome shotgun (WGS) entry which is preliminary data.</text>
</comment>
<dbReference type="Gene3D" id="1.25.20.10">
    <property type="entry name" value="Bacterial muramidases"/>
    <property type="match status" value="1"/>
</dbReference>
<dbReference type="Proteomes" id="UP000482155">
    <property type="component" value="Unassembled WGS sequence"/>
</dbReference>
<evidence type="ECO:0000259" key="4">
    <source>
        <dbReference type="Pfam" id="PF14718"/>
    </source>
</evidence>
<reference evidence="5 6" key="1">
    <citation type="submission" date="2020-02" db="EMBL/GenBank/DDBJ databases">
        <authorList>
            <person name="Kim M.K."/>
        </authorList>
    </citation>
    <scope>NUCLEOTIDE SEQUENCE [LARGE SCALE GENOMIC DNA]</scope>
    <source>
        <strain evidence="5 6">17J57-3</strain>
    </source>
</reference>
<dbReference type="InterPro" id="IPR008939">
    <property type="entry name" value="Lytic_TGlycosylase_superhlx_U"/>
</dbReference>
<keyword evidence="2" id="KW-0732">Signal</keyword>
<proteinExistence type="inferred from homology"/>
<dbReference type="SUPFAM" id="SSF48435">
    <property type="entry name" value="Bacterial muramidases"/>
    <property type="match status" value="1"/>
</dbReference>
<dbReference type="InterPro" id="IPR023346">
    <property type="entry name" value="Lysozyme-like_dom_sf"/>
</dbReference>
<evidence type="ECO:0000256" key="2">
    <source>
        <dbReference type="ARBA" id="ARBA00022729"/>
    </source>
</evidence>
<dbReference type="EMBL" id="JAAIVB010000036">
    <property type="protein sequence ID" value="NEX61459.1"/>
    <property type="molecule type" value="Genomic_DNA"/>
</dbReference>
<dbReference type="PANTHER" id="PTHR37423">
    <property type="entry name" value="SOLUBLE LYTIC MUREIN TRANSGLYCOSYLASE-RELATED"/>
    <property type="match status" value="1"/>
</dbReference>
<keyword evidence="6" id="KW-1185">Reference proteome</keyword>
<feature type="domain" description="Transglycosylase SLT" evidence="3">
    <location>
        <begin position="497"/>
        <end position="603"/>
    </location>
</feature>
<dbReference type="Pfam" id="PF01464">
    <property type="entry name" value="SLT"/>
    <property type="match status" value="1"/>
</dbReference>
<dbReference type="GO" id="GO:0042597">
    <property type="term" value="C:periplasmic space"/>
    <property type="evidence" value="ECO:0007669"/>
    <property type="project" value="InterPro"/>
</dbReference>
<dbReference type="SUPFAM" id="SSF53955">
    <property type="entry name" value="Lysozyme-like"/>
    <property type="match status" value="1"/>
</dbReference>
<dbReference type="AlphaFoldDB" id="A0A6B3SUY9"/>
<sequence>MSFRKLHPMSSPRRIASLAAVAISAGLAGAILYAPPVHAEKRAAAPVYANDDEVFAALREAARNNDAGRAADLASRLGNYAIPSYVDYFRLKPRIALNIASEQEVRDFLQRYDGQAIADRLRNDWLLELGRGRNWTVFDEQYPQFVLNDDPQVKCYALTSRVLKGQKVADEARAALTNPASYGEACASLITALVQAGQFDLNDVWEHMRLVADSGYGGTIRRLAPLVEADDTVLLKALEKPERVLKLGPGQSRVGREIYLMALGRAAKSNVDLAVSSLTSHADRLSARERAIAWSQIALPVSRALGPDAAVYWHRTEGAPLSLDGHQWKARAALRAGDWKLVRKAVEAMPPQLANDATWVYWLGRALRAEGQADEARAKFESIADQTNFYGQLALEELNQKIAIPPRAQAATADEIAPMADNQGFRRALKFFDLNMRFEGYREWNWELRRMNERQHLAAAEFARQRNVLDRMVNTSDRTRNEVDFTQRFPSPHRDIMTQATSKLGLDMAWVYGLIRQESRFVQNARSHVGASGLMQVMPATAQFVARKIGLSGYSQAQMNETQTNITLGTNYLNMVLNDLDGSQALATAAYNAGPGRPRAWRSTLPRAVEGAVFAESIPFAETRDYVKKVLSNATYYAALFENAPQSLKARLGMVAPRGFAPSDLP</sequence>
<dbReference type="PANTHER" id="PTHR37423:SF5">
    <property type="entry name" value="SOLUBLE LYTIC MUREIN TRANSGLYCOSYLASE"/>
    <property type="match status" value="1"/>
</dbReference>
<dbReference type="InterPro" id="IPR012289">
    <property type="entry name" value="Lytic_TGlycosylase_superhlx_L"/>
</dbReference>
<evidence type="ECO:0000259" key="3">
    <source>
        <dbReference type="Pfam" id="PF01464"/>
    </source>
</evidence>
<gene>
    <name evidence="5" type="ORF">G3574_10235</name>
</gene>
<evidence type="ECO:0000313" key="5">
    <source>
        <dbReference type="EMBL" id="NEX61459.1"/>
    </source>
</evidence>
<dbReference type="GO" id="GO:0004553">
    <property type="term" value="F:hydrolase activity, hydrolyzing O-glycosyl compounds"/>
    <property type="evidence" value="ECO:0007669"/>
    <property type="project" value="InterPro"/>
</dbReference>
<protein>
    <submittedName>
        <fullName evidence="5">Lytic transglycosylase domain-containing protein</fullName>
    </submittedName>
</protein>
<accession>A0A6B3SUY9</accession>